<dbReference type="PANTHER" id="PTHR43806">
    <property type="entry name" value="PEPTIDASE S8"/>
    <property type="match status" value="1"/>
</dbReference>
<evidence type="ECO:0000256" key="8">
    <source>
        <dbReference type="SAM" id="MobiDB-lite"/>
    </source>
</evidence>
<dbReference type="EC" id="3.4.21.63" evidence="12"/>
<feature type="domain" description="Inhibitor I9" evidence="11">
    <location>
        <begin position="26"/>
        <end position="105"/>
    </location>
</feature>
<dbReference type="Proteomes" id="UP000034841">
    <property type="component" value="Unassembled WGS sequence"/>
</dbReference>
<evidence type="ECO:0000259" key="10">
    <source>
        <dbReference type="Pfam" id="PF00082"/>
    </source>
</evidence>
<feature type="signal peptide" evidence="9">
    <location>
        <begin position="1"/>
        <end position="18"/>
    </location>
</feature>
<dbReference type="InterPro" id="IPR010259">
    <property type="entry name" value="S8pro/Inhibitor_I9"/>
</dbReference>
<evidence type="ECO:0000256" key="5">
    <source>
        <dbReference type="ARBA" id="ARBA00022825"/>
    </source>
</evidence>
<keyword evidence="13" id="KW-1185">Reference proteome</keyword>
<proteinExistence type="inferred from homology"/>
<evidence type="ECO:0000256" key="3">
    <source>
        <dbReference type="ARBA" id="ARBA00022729"/>
    </source>
</evidence>
<evidence type="ECO:0000313" key="13">
    <source>
        <dbReference type="Proteomes" id="UP000034841"/>
    </source>
</evidence>
<comment type="similarity">
    <text evidence="1 6 7">Belongs to the peptidase S8 family.</text>
</comment>
<dbReference type="PRINTS" id="PR00723">
    <property type="entry name" value="SUBTILISIN"/>
</dbReference>
<dbReference type="InterPro" id="IPR000209">
    <property type="entry name" value="Peptidase_S8/S53_dom"/>
</dbReference>
<keyword evidence="2 6" id="KW-0645">Protease</keyword>
<feature type="active site" description="Charge relay system" evidence="6">
    <location>
        <position position="240"/>
    </location>
</feature>
<feature type="compositionally biased region" description="Low complexity" evidence="8">
    <location>
        <begin position="484"/>
        <end position="500"/>
    </location>
</feature>
<dbReference type="PANTHER" id="PTHR43806:SF58">
    <property type="entry name" value="ALKALINE PROTEASE 1-RELATED"/>
    <property type="match status" value="1"/>
</dbReference>
<dbReference type="SUPFAM" id="SSF52743">
    <property type="entry name" value="Subtilisin-like"/>
    <property type="match status" value="1"/>
</dbReference>
<feature type="compositionally biased region" description="Low complexity" evidence="8">
    <location>
        <begin position="455"/>
        <end position="477"/>
    </location>
</feature>
<dbReference type="Pfam" id="PF05922">
    <property type="entry name" value="Inhibitor_I9"/>
    <property type="match status" value="1"/>
</dbReference>
<dbReference type="GO" id="GO:0004252">
    <property type="term" value="F:serine-type endopeptidase activity"/>
    <property type="evidence" value="ECO:0007669"/>
    <property type="project" value="UniProtKB-UniRule"/>
</dbReference>
<comment type="caution">
    <text evidence="12">The sequence shown here is derived from an EMBL/GenBank/DDBJ whole genome shotgun (WGS) entry which is preliminary data.</text>
</comment>
<evidence type="ECO:0000256" key="9">
    <source>
        <dbReference type="SAM" id="SignalP"/>
    </source>
</evidence>
<evidence type="ECO:0000313" key="12">
    <source>
        <dbReference type="EMBL" id="KKF92894.1"/>
    </source>
</evidence>
<dbReference type="SUPFAM" id="SSF54897">
    <property type="entry name" value="Protease propeptides/inhibitors"/>
    <property type="match status" value="1"/>
</dbReference>
<name>A0A0F8D9T1_CERFI</name>
<protein>
    <submittedName>
        <fullName evidence="12">Alkaline protease 1</fullName>
        <ecNumber evidence="12">3.4.21.63</ecNumber>
    </submittedName>
</protein>
<feature type="chain" id="PRO_5002528387" evidence="9">
    <location>
        <begin position="19"/>
        <end position="500"/>
    </location>
</feature>
<dbReference type="InterPro" id="IPR036852">
    <property type="entry name" value="Peptidase_S8/S53_dom_sf"/>
</dbReference>
<feature type="domain" description="Peptidase S8/S53" evidence="10">
    <location>
        <begin position="207"/>
        <end position="430"/>
    </location>
</feature>
<dbReference type="CDD" id="cd04077">
    <property type="entry name" value="Peptidases_S8_PCSK9_ProteinaseK_like"/>
    <property type="match status" value="1"/>
</dbReference>
<keyword evidence="3 9" id="KW-0732">Signal</keyword>
<dbReference type="GO" id="GO:0006508">
    <property type="term" value="P:proteolysis"/>
    <property type="evidence" value="ECO:0007669"/>
    <property type="project" value="UniProtKB-KW"/>
</dbReference>
<dbReference type="InterPro" id="IPR050131">
    <property type="entry name" value="Peptidase_S8_subtilisin-like"/>
</dbReference>
<dbReference type="InterPro" id="IPR023828">
    <property type="entry name" value="Peptidase_S8_Ser-AS"/>
</dbReference>
<dbReference type="PROSITE" id="PS51892">
    <property type="entry name" value="SUBTILASE"/>
    <property type="match status" value="1"/>
</dbReference>
<sequence length="500" mass="51884">MVSFKNLALLLAATLTVGEVNPSSQKYIVTLKPNISKRDLDAHLSWARGVHARTNASPDLSGVTKTFQLGSFTAYLGSFDGSALDEIRSSADVDNIEEDSEWQLHAALPIAAPLVVPLEAHRHSSVKDSSAVGSLPFKRNDQGSPWRLSDGDGTVVDSTDSEITQDTTGTSTQHKAPWGLAALSNKASGGTDYIFPSNGGINTYAYVVDTGVNGAHEDFEGRVELGYSVSGDDGADEIGHGTHVAAIIAGRQSGVAKEARIVSVKAFVGGTSSLSKLIEAYVWAVSDIETKNRTAISVINLSVGGNFSATFNALVNEAYTKGIVNVVSAGNSDDDVSKYSPASSTSAITVGAINPKWGTWTESNYGSLVDVWAPGVDVVSADYASTTGYRSMNGTSMAAPHVAGLVLNLRSHSNLITPAEITSAIINMALKGAIRPFAEEDGSNCLVSSDMFYSNSSSTSPPSSTTSSAPLSTGTGSYAPHRTGSYSAASGGGKSSSCSS</sequence>
<dbReference type="PROSITE" id="PS00136">
    <property type="entry name" value="SUBTILASE_ASP"/>
    <property type="match status" value="1"/>
</dbReference>
<dbReference type="InterPro" id="IPR023827">
    <property type="entry name" value="Peptidase_S8_Asp-AS"/>
</dbReference>
<evidence type="ECO:0000256" key="7">
    <source>
        <dbReference type="RuleBase" id="RU003355"/>
    </source>
</evidence>
<evidence type="ECO:0000256" key="2">
    <source>
        <dbReference type="ARBA" id="ARBA00022670"/>
    </source>
</evidence>
<dbReference type="GO" id="GO:0005576">
    <property type="term" value="C:extracellular region"/>
    <property type="evidence" value="ECO:0007669"/>
    <property type="project" value="UniProtKB-ARBA"/>
</dbReference>
<dbReference type="InterPro" id="IPR037045">
    <property type="entry name" value="S8pro/Inhibitor_I9_sf"/>
</dbReference>
<dbReference type="PROSITE" id="PS00138">
    <property type="entry name" value="SUBTILASE_SER"/>
    <property type="match status" value="1"/>
</dbReference>
<dbReference type="InterPro" id="IPR034193">
    <property type="entry name" value="PCSK9_ProteinaseK-like"/>
</dbReference>
<dbReference type="Gene3D" id="3.30.70.80">
    <property type="entry name" value="Peptidase S8 propeptide/proteinase inhibitor I9"/>
    <property type="match status" value="1"/>
</dbReference>
<feature type="active site" description="Charge relay system" evidence="6">
    <location>
        <position position="396"/>
    </location>
</feature>
<accession>A0A0F8D9T1</accession>
<organism evidence="12 13">
    <name type="scientific">Ceratocystis fimbriata f. sp. platani</name>
    <dbReference type="NCBI Taxonomy" id="88771"/>
    <lineage>
        <taxon>Eukaryota</taxon>
        <taxon>Fungi</taxon>
        <taxon>Dikarya</taxon>
        <taxon>Ascomycota</taxon>
        <taxon>Pezizomycotina</taxon>
        <taxon>Sordariomycetes</taxon>
        <taxon>Hypocreomycetidae</taxon>
        <taxon>Microascales</taxon>
        <taxon>Ceratocystidaceae</taxon>
        <taxon>Ceratocystis</taxon>
    </lineage>
</organism>
<keyword evidence="4 6" id="KW-0378">Hydrolase</keyword>
<dbReference type="AlphaFoldDB" id="A0A0F8D9T1"/>
<feature type="region of interest" description="Disordered" evidence="8">
    <location>
        <begin position="455"/>
        <end position="500"/>
    </location>
</feature>
<evidence type="ECO:0000256" key="4">
    <source>
        <dbReference type="ARBA" id="ARBA00022801"/>
    </source>
</evidence>
<dbReference type="EMBL" id="LBBL01000306">
    <property type="protein sequence ID" value="KKF92894.1"/>
    <property type="molecule type" value="Genomic_DNA"/>
</dbReference>
<keyword evidence="5 6" id="KW-0720">Serine protease</keyword>
<evidence type="ECO:0000256" key="6">
    <source>
        <dbReference type="PROSITE-ProRule" id="PRU01240"/>
    </source>
</evidence>
<reference evidence="12 13" key="1">
    <citation type="submission" date="2015-04" db="EMBL/GenBank/DDBJ databases">
        <title>Genome sequence of Ceratocystis platani, a major pathogen of plane trees.</title>
        <authorList>
            <person name="Belbahri L."/>
        </authorList>
    </citation>
    <scope>NUCLEOTIDE SEQUENCE [LARGE SCALE GENOMIC DNA]</scope>
    <source>
        <strain evidence="12 13">CFO</strain>
    </source>
</reference>
<evidence type="ECO:0000259" key="11">
    <source>
        <dbReference type="Pfam" id="PF05922"/>
    </source>
</evidence>
<dbReference type="Gene3D" id="3.40.50.200">
    <property type="entry name" value="Peptidase S8/S53 domain"/>
    <property type="match status" value="1"/>
</dbReference>
<dbReference type="Pfam" id="PF00082">
    <property type="entry name" value="Peptidase_S8"/>
    <property type="match status" value="1"/>
</dbReference>
<dbReference type="InterPro" id="IPR015500">
    <property type="entry name" value="Peptidase_S8_subtilisin-rel"/>
</dbReference>
<dbReference type="OrthoDB" id="206201at2759"/>
<feature type="region of interest" description="Disordered" evidence="8">
    <location>
        <begin position="130"/>
        <end position="153"/>
    </location>
</feature>
<feature type="active site" description="Charge relay system" evidence="6">
    <location>
        <position position="209"/>
    </location>
</feature>
<gene>
    <name evidence="12" type="primary">alp1_2</name>
    <name evidence="12" type="ORF">CFO_g4762</name>
</gene>
<evidence type="ECO:0000256" key="1">
    <source>
        <dbReference type="ARBA" id="ARBA00011073"/>
    </source>
</evidence>